<evidence type="ECO:0000256" key="1">
    <source>
        <dbReference type="ARBA" id="ARBA00022898"/>
    </source>
</evidence>
<dbReference type="HAMAP" id="MF_02087">
    <property type="entry name" value="PLP_homeostasis"/>
    <property type="match status" value="1"/>
</dbReference>
<dbReference type="AlphaFoldDB" id="A0A7T3V3Y9"/>
<sequence>MTKQQIADNFSKIREDIKNAELNSGRAPGSVKLCAVSKFHPLESVVDALECHQTLFGENRVQEAFEKFNSIRSLPQVTDGTLLQPQLHIIGSLQLNKVKKAVQIASCIQSVDREELLSEIEKQCSKLDKKINVFFELHTAEDSKSGYGSEDELIESVQKIADGDFSHIVPAGLMTMAPFTEDKILIGKSFERLRLLKEKLASLFPALNINELSMGMSGDYKIAIEEGSTMVRIGTALFGEREYSA</sequence>
<dbReference type="NCBIfam" id="TIGR00044">
    <property type="entry name" value="YggS family pyridoxal phosphate-dependent enzyme"/>
    <property type="match status" value="1"/>
</dbReference>
<evidence type="ECO:0000256" key="3">
    <source>
        <dbReference type="PIRSR" id="PIRSR004848-1"/>
    </source>
</evidence>
<dbReference type="InterPro" id="IPR001608">
    <property type="entry name" value="Ala_racemase_N"/>
</dbReference>
<feature type="domain" description="Alanine racemase N-terminal" evidence="5">
    <location>
        <begin position="19"/>
        <end position="241"/>
    </location>
</feature>
<dbReference type="GO" id="GO:0030170">
    <property type="term" value="F:pyridoxal phosphate binding"/>
    <property type="evidence" value="ECO:0007669"/>
    <property type="project" value="UniProtKB-UniRule"/>
</dbReference>
<comment type="cofactor">
    <cofactor evidence="3">
        <name>pyridoxal 5'-phosphate</name>
        <dbReference type="ChEBI" id="CHEBI:597326"/>
    </cofactor>
</comment>
<evidence type="ECO:0000256" key="4">
    <source>
        <dbReference type="RuleBase" id="RU004514"/>
    </source>
</evidence>
<keyword evidence="1 2" id="KW-0663">Pyridoxal phosphate</keyword>
<dbReference type="InterPro" id="IPR029066">
    <property type="entry name" value="PLP-binding_barrel"/>
</dbReference>
<keyword evidence="7" id="KW-1185">Reference proteome</keyword>
<dbReference type="Proteomes" id="UP000595224">
    <property type="component" value="Chromosome"/>
</dbReference>
<dbReference type="InterPro" id="IPR011078">
    <property type="entry name" value="PyrdxlP_homeostasis"/>
</dbReference>
<reference evidence="6 7" key="1">
    <citation type="submission" date="2020-11" db="EMBL/GenBank/DDBJ databases">
        <title>Treponema Peruensis nv. sp., first commensal Treponema isolated from human feces.</title>
        <authorList>
            <person name="Belkhou C."/>
            <person name="Raes J."/>
        </authorList>
    </citation>
    <scope>NUCLEOTIDE SEQUENCE [LARGE SCALE GENOMIC DNA]</scope>
    <source>
        <strain evidence="6 7">RCC2812</strain>
    </source>
</reference>
<dbReference type="EMBL" id="CP064936">
    <property type="protein sequence ID" value="QPZ99935.1"/>
    <property type="molecule type" value="Genomic_DNA"/>
</dbReference>
<dbReference type="PANTHER" id="PTHR10146:SF14">
    <property type="entry name" value="PYRIDOXAL PHOSPHATE HOMEOSTASIS PROTEIN"/>
    <property type="match status" value="1"/>
</dbReference>
<protein>
    <recommendedName>
        <fullName evidence="2">Pyridoxal phosphate homeostasis protein</fullName>
        <shortName evidence="2">PLP homeostasis protein</shortName>
    </recommendedName>
</protein>
<name>A0A7T3V3Y9_9SPIR</name>
<gene>
    <name evidence="6" type="ORF">IWA51_06510</name>
</gene>
<feature type="modified residue" description="N6-(pyridoxal phosphate)lysine" evidence="2 3">
    <location>
        <position position="38"/>
    </location>
</feature>
<dbReference type="PANTHER" id="PTHR10146">
    <property type="entry name" value="PROLINE SYNTHETASE CO-TRANSCRIBED BACTERIAL HOMOLOG PROTEIN"/>
    <property type="match status" value="1"/>
</dbReference>
<accession>A0A7T3V3Y9</accession>
<dbReference type="PIRSF" id="PIRSF004848">
    <property type="entry name" value="YBL036c_PLPDEIII"/>
    <property type="match status" value="1"/>
</dbReference>
<dbReference type="Gene3D" id="3.20.20.10">
    <property type="entry name" value="Alanine racemase"/>
    <property type="match status" value="1"/>
</dbReference>
<proteinExistence type="inferred from homology"/>
<dbReference type="Pfam" id="PF01168">
    <property type="entry name" value="Ala_racemase_N"/>
    <property type="match status" value="1"/>
</dbReference>
<evidence type="ECO:0000313" key="7">
    <source>
        <dbReference type="Proteomes" id="UP000595224"/>
    </source>
</evidence>
<dbReference type="CDD" id="cd00635">
    <property type="entry name" value="PLPDE_III_YBL036c_like"/>
    <property type="match status" value="1"/>
</dbReference>
<comment type="function">
    <text evidence="2">Pyridoxal 5'-phosphate (PLP)-binding protein, which is involved in PLP homeostasis.</text>
</comment>
<dbReference type="FunFam" id="3.20.20.10:FF:000018">
    <property type="entry name" value="Pyridoxal phosphate homeostasis protein"/>
    <property type="match status" value="1"/>
</dbReference>
<comment type="similarity">
    <text evidence="2 4">Belongs to the pyridoxal phosphate-binding protein YggS/PROSC family.</text>
</comment>
<dbReference type="KEGG" id="tper:IWA51_06510"/>
<organism evidence="6 7">
    <name type="scientific">Treponema peruense</name>
    <dbReference type="NCBI Taxonomy" id="2787628"/>
    <lineage>
        <taxon>Bacteria</taxon>
        <taxon>Pseudomonadati</taxon>
        <taxon>Spirochaetota</taxon>
        <taxon>Spirochaetia</taxon>
        <taxon>Spirochaetales</taxon>
        <taxon>Treponemataceae</taxon>
        <taxon>Treponema</taxon>
    </lineage>
</organism>
<evidence type="ECO:0000259" key="5">
    <source>
        <dbReference type="Pfam" id="PF01168"/>
    </source>
</evidence>
<evidence type="ECO:0000313" key="6">
    <source>
        <dbReference type="EMBL" id="QPZ99935.1"/>
    </source>
</evidence>
<dbReference type="SUPFAM" id="SSF51419">
    <property type="entry name" value="PLP-binding barrel"/>
    <property type="match status" value="1"/>
</dbReference>
<dbReference type="RefSeq" id="WP_198441838.1">
    <property type="nucleotide sequence ID" value="NZ_CBCSHE010000003.1"/>
</dbReference>
<evidence type="ECO:0000256" key="2">
    <source>
        <dbReference type="HAMAP-Rule" id="MF_02087"/>
    </source>
</evidence>